<proteinExistence type="predicted"/>
<dbReference type="InterPro" id="IPR024156">
    <property type="entry name" value="Small_GTPase_ARF"/>
</dbReference>
<reference evidence="5" key="1">
    <citation type="journal article" date="2013" name="Science">
        <title>Comparative analysis of bat genomes provides insight into the evolution of flight and immunity.</title>
        <authorList>
            <person name="Zhang G."/>
            <person name="Cowled C."/>
            <person name="Shi Z."/>
            <person name="Huang Z."/>
            <person name="Bishop-Lilly K.A."/>
            <person name="Fang X."/>
            <person name="Wynne J.W."/>
            <person name="Xiong Z."/>
            <person name="Baker M.L."/>
            <person name="Zhao W."/>
            <person name="Tachedjian M."/>
            <person name="Zhu Y."/>
            <person name="Zhou P."/>
            <person name="Jiang X."/>
            <person name="Ng J."/>
            <person name="Yang L."/>
            <person name="Wu L."/>
            <person name="Xiao J."/>
            <person name="Feng Y."/>
            <person name="Chen Y."/>
            <person name="Sun X."/>
            <person name="Zhang Y."/>
            <person name="Marsh G.A."/>
            <person name="Crameri G."/>
            <person name="Broder C.C."/>
            <person name="Frey K.G."/>
            <person name="Wang L.F."/>
            <person name="Wang J."/>
        </authorList>
    </citation>
    <scope>NUCLEOTIDE SEQUENCE [LARGE SCALE GENOMIC DNA]</scope>
</reference>
<dbReference type="EMBL" id="KB112777">
    <property type="protein sequence ID" value="ELK24626.1"/>
    <property type="molecule type" value="Genomic_DNA"/>
</dbReference>
<evidence type="ECO:0000313" key="4">
    <source>
        <dbReference type="EMBL" id="ELK24626.1"/>
    </source>
</evidence>
<dbReference type="GO" id="GO:0003924">
    <property type="term" value="F:GTPase activity"/>
    <property type="evidence" value="ECO:0007669"/>
    <property type="project" value="InterPro"/>
</dbReference>
<feature type="binding site" evidence="3">
    <location>
        <begin position="17"/>
        <end position="20"/>
    </location>
    <ligand>
        <name>GTP</name>
        <dbReference type="ChEBI" id="CHEBI:37565"/>
    </ligand>
</feature>
<protein>
    <submittedName>
        <fullName evidence="4">ADP-ribosylation factor 1</fullName>
    </submittedName>
</protein>
<keyword evidence="1 3" id="KW-0547">Nucleotide-binding</keyword>
<dbReference type="Proteomes" id="UP000010556">
    <property type="component" value="Unassembled WGS sequence"/>
</dbReference>
<gene>
    <name evidence="4" type="ORF">MDA_GLEAN10018208</name>
</gene>
<evidence type="ECO:0000256" key="2">
    <source>
        <dbReference type="ARBA" id="ARBA00023134"/>
    </source>
</evidence>
<dbReference type="Pfam" id="PF00025">
    <property type="entry name" value="Arf"/>
    <property type="match status" value="1"/>
</dbReference>
<evidence type="ECO:0000256" key="1">
    <source>
        <dbReference type="ARBA" id="ARBA00022741"/>
    </source>
</evidence>
<accession>L5LFG7</accession>
<organism evidence="4 5">
    <name type="scientific">Myotis davidii</name>
    <name type="common">David's myotis</name>
    <dbReference type="NCBI Taxonomy" id="225400"/>
    <lineage>
        <taxon>Eukaryota</taxon>
        <taxon>Metazoa</taxon>
        <taxon>Chordata</taxon>
        <taxon>Craniata</taxon>
        <taxon>Vertebrata</taxon>
        <taxon>Euteleostomi</taxon>
        <taxon>Mammalia</taxon>
        <taxon>Eutheria</taxon>
        <taxon>Laurasiatheria</taxon>
        <taxon>Chiroptera</taxon>
        <taxon>Yangochiroptera</taxon>
        <taxon>Vespertilionidae</taxon>
        <taxon>Myotis</taxon>
    </lineage>
</organism>
<dbReference type="PANTHER" id="PTHR11711">
    <property type="entry name" value="ADP RIBOSYLATION FACTOR-RELATED"/>
    <property type="match status" value="1"/>
</dbReference>
<evidence type="ECO:0000313" key="5">
    <source>
        <dbReference type="Proteomes" id="UP000010556"/>
    </source>
</evidence>
<sequence>MLAEDELRDAVLLMFANKQDLPNAMNAAEITDKLGLPLCSTGTSPLWLPVPPMGTGSMRDWTGCPISPETRNKATVAGAEAEVVRGNQAGRGAVRGDQASRQRQLGVIIWQAEVVRGNQAGRQVGEWLGASSPGL</sequence>
<dbReference type="InterPro" id="IPR027417">
    <property type="entry name" value="P-loop_NTPase"/>
</dbReference>
<name>L5LFG7_MYODS</name>
<keyword evidence="5" id="KW-1185">Reference proteome</keyword>
<dbReference type="InterPro" id="IPR006689">
    <property type="entry name" value="Small_GTPase_ARF/SAR"/>
</dbReference>
<keyword evidence="2 3" id="KW-0342">GTP-binding</keyword>
<evidence type="ECO:0000256" key="3">
    <source>
        <dbReference type="PIRSR" id="PIRSR606689-1"/>
    </source>
</evidence>
<dbReference type="GO" id="GO:0005525">
    <property type="term" value="F:GTP binding"/>
    <property type="evidence" value="ECO:0007669"/>
    <property type="project" value="UniProtKB-KW"/>
</dbReference>
<dbReference type="Gene3D" id="3.40.50.300">
    <property type="entry name" value="P-loop containing nucleotide triphosphate hydrolases"/>
    <property type="match status" value="1"/>
</dbReference>
<dbReference type="AlphaFoldDB" id="L5LFG7"/>